<feature type="non-terminal residue" evidence="1">
    <location>
        <position position="40"/>
    </location>
</feature>
<evidence type="ECO:0000313" key="1">
    <source>
        <dbReference type="EMBL" id="GFS87184.1"/>
    </source>
</evidence>
<proteinExistence type="predicted"/>
<keyword evidence="2" id="KW-1185">Reference proteome</keyword>
<dbReference type="EMBL" id="BMAW01004134">
    <property type="protein sequence ID" value="GFS87184.1"/>
    <property type="molecule type" value="Genomic_DNA"/>
</dbReference>
<reference evidence="1" key="1">
    <citation type="submission" date="2020-08" db="EMBL/GenBank/DDBJ databases">
        <title>Multicomponent nature underlies the extraordinary mechanical properties of spider dragline silk.</title>
        <authorList>
            <person name="Kono N."/>
            <person name="Nakamura H."/>
            <person name="Mori M."/>
            <person name="Yoshida Y."/>
            <person name="Ohtoshi R."/>
            <person name="Malay A.D."/>
            <person name="Moran D.A.P."/>
            <person name="Tomita M."/>
            <person name="Numata K."/>
            <person name="Arakawa K."/>
        </authorList>
    </citation>
    <scope>NUCLEOTIDE SEQUENCE</scope>
</reference>
<sequence>MNSKGLGEESVNHGLLGGIELAEKHQRYHLNLSNVDGNYN</sequence>
<dbReference type="Proteomes" id="UP000887013">
    <property type="component" value="Unassembled WGS sequence"/>
</dbReference>
<name>A0A8X6N0I0_NEPPI</name>
<protein>
    <submittedName>
        <fullName evidence="1">Uncharacterized protein</fullName>
    </submittedName>
</protein>
<evidence type="ECO:0000313" key="2">
    <source>
        <dbReference type="Proteomes" id="UP000887013"/>
    </source>
</evidence>
<organism evidence="1 2">
    <name type="scientific">Nephila pilipes</name>
    <name type="common">Giant wood spider</name>
    <name type="synonym">Nephila maculata</name>
    <dbReference type="NCBI Taxonomy" id="299642"/>
    <lineage>
        <taxon>Eukaryota</taxon>
        <taxon>Metazoa</taxon>
        <taxon>Ecdysozoa</taxon>
        <taxon>Arthropoda</taxon>
        <taxon>Chelicerata</taxon>
        <taxon>Arachnida</taxon>
        <taxon>Araneae</taxon>
        <taxon>Araneomorphae</taxon>
        <taxon>Entelegynae</taxon>
        <taxon>Araneoidea</taxon>
        <taxon>Nephilidae</taxon>
        <taxon>Nephila</taxon>
    </lineage>
</organism>
<gene>
    <name evidence="1" type="ORF">NPIL_619151</name>
</gene>
<accession>A0A8X6N0I0</accession>
<comment type="caution">
    <text evidence="1">The sequence shown here is derived from an EMBL/GenBank/DDBJ whole genome shotgun (WGS) entry which is preliminary data.</text>
</comment>
<dbReference type="AlphaFoldDB" id="A0A8X6N0I0"/>
<dbReference type="OrthoDB" id="6147340at2759"/>